<dbReference type="Pfam" id="PF13307">
    <property type="entry name" value="Helicase_C_2"/>
    <property type="match status" value="1"/>
</dbReference>
<keyword evidence="5" id="KW-0378">Hydrolase</keyword>
<dbReference type="Gene3D" id="1.10.275.40">
    <property type="match status" value="1"/>
</dbReference>
<dbReference type="PROSITE" id="PS51193">
    <property type="entry name" value="HELICASE_ATP_BIND_2"/>
    <property type="match status" value="1"/>
</dbReference>
<dbReference type="GO" id="GO:0003678">
    <property type="term" value="F:DNA helicase activity"/>
    <property type="evidence" value="ECO:0007669"/>
    <property type="project" value="InterPro"/>
</dbReference>
<dbReference type="OrthoDB" id="9765586at2"/>
<dbReference type="InterPro" id="IPR006555">
    <property type="entry name" value="ATP-dep_Helicase_C"/>
</dbReference>
<dbReference type="InterPro" id="IPR014013">
    <property type="entry name" value="Helic_SF1/SF2_ATP-bd_DinG/Rad3"/>
</dbReference>
<dbReference type="InterPro" id="IPR045028">
    <property type="entry name" value="DinG/Rad3-like"/>
</dbReference>
<keyword evidence="2" id="KW-0479">Metal-binding</keyword>
<dbReference type="Gene3D" id="3.90.320.10">
    <property type="match status" value="1"/>
</dbReference>
<dbReference type="AlphaFoldDB" id="A0A1G5RQ05"/>
<name>A0A1G5RQ05_9FIRM</name>
<dbReference type="InterPro" id="IPR011545">
    <property type="entry name" value="DEAD/DEAH_box_helicase_dom"/>
</dbReference>
<dbReference type="PANTHER" id="PTHR11472:SF34">
    <property type="entry name" value="REGULATOR OF TELOMERE ELONGATION HELICASE 1"/>
    <property type="match status" value="1"/>
</dbReference>
<keyword evidence="7" id="KW-0067">ATP-binding</keyword>
<keyword evidence="8" id="KW-0408">Iron</keyword>
<dbReference type="Pfam" id="PF00270">
    <property type="entry name" value="DEAD"/>
    <property type="match status" value="1"/>
</dbReference>
<dbReference type="GO" id="GO:0006281">
    <property type="term" value="P:DNA repair"/>
    <property type="evidence" value="ECO:0007669"/>
    <property type="project" value="UniProtKB-KW"/>
</dbReference>
<dbReference type="SMART" id="SM00488">
    <property type="entry name" value="DEXDc2"/>
    <property type="match status" value="1"/>
</dbReference>
<evidence type="ECO:0000313" key="15">
    <source>
        <dbReference type="EMBL" id="SCZ76213.1"/>
    </source>
</evidence>
<evidence type="ECO:0000256" key="11">
    <source>
        <dbReference type="ARBA" id="ARBA00023204"/>
    </source>
</evidence>
<dbReference type="SMART" id="SM00491">
    <property type="entry name" value="HELICc2"/>
    <property type="match status" value="1"/>
</dbReference>
<dbReference type="PANTHER" id="PTHR11472">
    <property type="entry name" value="DNA REPAIR DEAD HELICASE RAD3/XP-D SUBFAMILY MEMBER"/>
    <property type="match status" value="1"/>
</dbReference>
<dbReference type="InterPro" id="IPR027417">
    <property type="entry name" value="P-loop_NTPase"/>
</dbReference>
<evidence type="ECO:0000259" key="14">
    <source>
        <dbReference type="PROSITE" id="PS51193"/>
    </source>
</evidence>
<accession>A0A1G5RQ05</accession>
<keyword evidence="6" id="KW-0347">Helicase</keyword>
<organism evidence="15 16">
    <name type="scientific">Acidaminobacter hydrogenoformans DSM 2784</name>
    <dbReference type="NCBI Taxonomy" id="1120920"/>
    <lineage>
        <taxon>Bacteria</taxon>
        <taxon>Bacillati</taxon>
        <taxon>Bacillota</taxon>
        <taxon>Clostridia</taxon>
        <taxon>Peptostreptococcales</taxon>
        <taxon>Acidaminobacteraceae</taxon>
        <taxon>Acidaminobacter</taxon>
    </lineage>
</organism>
<gene>
    <name evidence="15" type="ORF">SAMN03080599_00125</name>
</gene>
<dbReference type="SUPFAM" id="SSF52540">
    <property type="entry name" value="P-loop containing nucleoside triphosphate hydrolases"/>
    <property type="match status" value="2"/>
</dbReference>
<evidence type="ECO:0000313" key="16">
    <source>
        <dbReference type="Proteomes" id="UP000199208"/>
    </source>
</evidence>
<dbReference type="Gene3D" id="1.10.30.20">
    <property type="entry name" value="Bacterial XPD DNA helicase, FeS cluster domain"/>
    <property type="match status" value="1"/>
</dbReference>
<dbReference type="GO" id="GO:0016818">
    <property type="term" value="F:hydrolase activity, acting on acid anhydrides, in phosphorus-containing anhydrides"/>
    <property type="evidence" value="ECO:0007669"/>
    <property type="project" value="InterPro"/>
</dbReference>
<keyword evidence="12" id="KW-0413">Isomerase</keyword>
<keyword evidence="11" id="KW-0234">DNA repair</keyword>
<evidence type="ECO:0000256" key="3">
    <source>
        <dbReference type="ARBA" id="ARBA00022741"/>
    </source>
</evidence>
<dbReference type="RefSeq" id="WP_092588951.1">
    <property type="nucleotide sequence ID" value="NZ_FMWL01000001.1"/>
</dbReference>
<keyword evidence="10" id="KW-0238">DNA-binding</keyword>
<dbReference type="EMBL" id="FMWL01000001">
    <property type="protein sequence ID" value="SCZ76213.1"/>
    <property type="molecule type" value="Genomic_DNA"/>
</dbReference>
<dbReference type="STRING" id="1120920.SAMN03080599_00125"/>
<dbReference type="Proteomes" id="UP000199208">
    <property type="component" value="Unassembled WGS sequence"/>
</dbReference>
<dbReference type="Gene3D" id="3.40.50.300">
    <property type="entry name" value="P-loop containing nucleotide triphosphate hydrolases"/>
    <property type="match status" value="2"/>
</dbReference>
<evidence type="ECO:0000256" key="7">
    <source>
        <dbReference type="ARBA" id="ARBA00022840"/>
    </source>
</evidence>
<dbReference type="GO" id="GO:0046872">
    <property type="term" value="F:metal ion binding"/>
    <property type="evidence" value="ECO:0007669"/>
    <property type="project" value="UniProtKB-KW"/>
</dbReference>
<keyword evidence="4" id="KW-0227">DNA damage</keyword>
<keyword evidence="9" id="KW-0411">Iron-sulfur</keyword>
<dbReference type="InterPro" id="IPR011604">
    <property type="entry name" value="PDDEXK-like_dom_sf"/>
</dbReference>
<proteinExistence type="inferred from homology"/>
<sequence>MSKTALLRVSVRELVEFTLRSGDLDASFKSSIRALEGTRLHQKVQRSRDGNYHAEVPLSLDLTRDGVQLRLEGRADGVFEEAGLTFVEEIKSTLTPLDRLKENDKPLHWAQAQCYAYILAKEALAGNVSSSVSTSGTDADTDTGIATDITAGHETAMDDTTNADSNPDPDFSRHFQIGLRLTYIHAETEALLQFDKRLTFQELSDFMEDLLQRYLKWVTWQRHWRITRDAAIEAVNFPYPAYRTGQRALAVRIYKIILTGGRMFVQAPTGTGKTMSTLFPAIKALGLGHADKLFYLTARTTTQAVAGAALSLLSSSGLRLKSVILTAKEKICFLDKPACTPEDCPYAKGHYDRINDALMQALERFDLLTRETISDIAKAHRVCPFEMALDLTLWADLVLCDYNYVFDPRVSLKRFFDVDLGANYVFLVDEAHHLVDRARDMFSASLQKSAVMDLKKRLKKPAPKVSRAMDKINTQLIALKKEAAHSRFTAYEDLPEPLLATLRRFDETTQKFLAASEKSGIDPALKDELLDFYFDVLGFLRISELYGPDFITYTESFKNDLTVKLFCLHPKRLLNDAMSKGKAAILFSATLHPLGYFRDVSGGRTEDACIRLPSPFEPSNLGLYVYSALSTRYKDRHQTTRELASLVQTVAAAGRPGHYLVFFPSYEYLRMVLADFEALETGFEVEVQQQAMDDTQREVFIKSFDARPSRSRVVFAVLGGLFSEGIDLTGDRLSGVVVVGVGLPLLHYENDLLKDFYDHAAGDGFGFAYQFPGMNKVLQAAGRVIRTETDRGIVLLVDDRFTHTRYRKLFPPEWSHAVTLRSTEALAGALDAFWNNG</sequence>
<evidence type="ECO:0000256" key="6">
    <source>
        <dbReference type="ARBA" id="ARBA00022806"/>
    </source>
</evidence>
<evidence type="ECO:0000256" key="1">
    <source>
        <dbReference type="ARBA" id="ARBA00022485"/>
    </source>
</evidence>
<evidence type="ECO:0000256" key="8">
    <source>
        <dbReference type="ARBA" id="ARBA00023004"/>
    </source>
</evidence>
<protein>
    <submittedName>
        <fullName evidence="15">DNA excision repair protein ERCC-2</fullName>
    </submittedName>
</protein>
<evidence type="ECO:0000256" key="10">
    <source>
        <dbReference type="ARBA" id="ARBA00023125"/>
    </source>
</evidence>
<dbReference type="InterPro" id="IPR042493">
    <property type="entry name" value="XPD_DNA_FeS"/>
</dbReference>
<keyword evidence="3" id="KW-0547">Nucleotide-binding</keyword>
<keyword evidence="16" id="KW-1185">Reference proteome</keyword>
<feature type="domain" description="Helicase ATP-binding" evidence="14">
    <location>
        <begin position="232"/>
        <end position="480"/>
    </location>
</feature>
<evidence type="ECO:0000256" key="5">
    <source>
        <dbReference type="ARBA" id="ARBA00022801"/>
    </source>
</evidence>
<dbReference type="InterPro" id="IPR010614">
    <property type="entry name" value="RAD3-like_helicase_DEAD"/>
</dbReference>
<dbReference type="GO" id="GO:0051539">
    <property type="term" value="F:4 iron, 4 sulfur cluster binding"/>
    <property type="evidence" value="ECO:0007669"/>
    <property type="project" value="UniProtKB-KW"/>
</dbReference>
<dbReference type="GO" id="GO:0005524">
    <property type="term" value="F:ATP binding"/>
    <property type="evidence" value="ECO:0007669"/>
    <property type="project" value="UniProtKB-KW"/>
</dbReference>
<evidence type="ECO:0000256" key="13">
    <source>
        <dbReference type="ARBA" id="ARBA00038058"/>
    </source>
</evidence>
<comment type="similarity">
    <text evidence="13">Belongs to the helicase family. DinG subfamily.</text>
</comment>
<evidence type="ECO:0000256" key="2">
    <source>
        <dbReference type="ARBA" id="ARBA00022723"/>
    </source>
</evidence>
<dbReference type="GO" id="GO:0003677">
    <property type="term" value="F:DNA binding"/>
    <property type="evidence" value="ECO:0007669"/>
    <property type="project" value="UniProtKB-KW"/>
</dbReference>
<evidence type="ECO:0000256" key="12">
    <source>
        <dbReference type="ARBA" id="ARBA00023235"/>
    </source>
</evidence>
<dbReference type="Pfam" id="PF06733">
    <property type="entry name" value="DEAD_2"/>
    <property type="match status" value="1"/>
</dbReference>
<evidence type="ECO:0000256" key="4">
    <source>
        <dbReference type="ARBA" id="ARBA00022763"/>
    </source>
</evidence>
<dbReference type="InterPro" id="IPR006554">
    <property type="entry name" value="Helicase-like_DEXD_c2"/>
</dbReference>
<reference evidence="15 16" key="1">
    <citation type="submission" date="2016-10" db="EMBL/GenBank/DDBJ databases">
        <authorList>
            <person name="de Groot N.N."/>
        </authorList>
    </citation>
    <scope>NUCLEOTIDE SEQUENCE [LARGE SCALE GENOMIC DNA]</scope>
    <source>
        <strain evidence="15 16">DSM 2784</strain>
    </source>
</reference>
<evidence type="ECO:0000256" key="9">
    <source>
        <dbReference type="ARBA" id="ARBA00023014"/>
    </source>
</evidence>
<keyword evidence="1" id="KW-0004">4Fe-4S</keyword>